<gene>
    <name evidence="2" type="ORF">AMORRO_LOCUS2061</name>
</gene>
<dbReference type="Proteomes" id="UP000789342">
    <property type="component" value="Unassembled WGS sequence"/>
</dbReference>
<feature type="compositionally biased region" description="Polar residues" evidence="1">
    <location>
        <begin position="1"/>
        <end position="10"/>
    </location>
</feature>
<dbReference type="OrthoDB" id="2437146at2759"/>
<evidence type="ECO:0000313" key="2">
    <source>
        <dbReference type="EMBL" id="CAG8475629.1"/>
    </source>
</evidence>
<dbReference type="AlphaFoldDB" id="A0A9N8W3C6"/>
<reference evidence="2" key="1">
    <citation type="submission" date="2021-06" db="EMBL/GenBank/DDBJ databases">
        <authorList>
            <person name="Kallberg Y."/>
            <person name="Tangrot J."/>
            <person name="Rosling A."/>
        </authorList>
    </citation>
    <scope>NUCLEOTIDE SEQUENCE</scope>
    <source>
        <strain evidence="2">CL551</strain>
    </source>
</reference>
<sequence length="191" mass="21809">MMEQKITTEIINDAIEGGISSSPSSRLLKRPLSPDDSSEEYANPTTRTKETDPPKRTNKNSVKPKETVNVIKANKRLKRQENASTPKPQRHCQHPKHEIYLKLAKSRLSKRPLAKANEGNGDQVVTLFKRLEGVFDLSNEALMCKRCLRQTDRDPEQIREFSVSFQEIATEMRVHNGSYCDWEFDTVPPSV</sequence>
<feature type="region of interest" description="Disordered" evidence="1">
    <location>
        <begin position="1"/>
        <end position="93"/>
    </location>
</feature>
<keyword evidence="3" id="KW-1185">Reference proteome</keyword>
<comment type="caution">
    <text evidence="2">The sequence shown here is derived from an EMBL/GenBank/DDBJ whole genome shotgun (WGS) entry which is preliminary data.</text>
</comment>
<accession>A0A9N8W3C6</accession>
<name>A0A9N8W3C6_9GLOM</name>
<organism evidence="2 3">
    <name type="scientific">Acaulospora morrowiae</name>
    <dbReference type="NCBI Taxonomy" id="94023"/>
    <lineage>
        <taxon>Eukaryota</taxon>
        <taxon>Fungi</taxon>
        <taxon>Fungi incertae sedis</taxon>
        <taxon>Mucoromycota</taxon>
        <taxon>Glomeromycotina</taxon>
        <taxon>Glomeromycetes</taxon>
        <taxon>Diversisporales</taxon>
        <taxon>Acaulosporaceae</taxon>
        <taxon>Acaulospora</taxon>
    </lineage>
</organism>
<proteinExistence type="predicted"/>
<evidence type="ECO:0000256" key="1">
    <source>
        <dbReference type="SAM" id="MobiDB-lite"/>
    </source>
</evidence>
<dbReference type="EMBL" id="CAJVPV010000830">
    <property type="protein sequence ID" value="CAG8475629.1"/>
    <property type="molecule type" value="Genomic_DNA"/>
</dbReference>
<evidence type="ECO:0000313" key="3">
    <source>
        <dbReference type="Proteomes" id="UP000789342"/>
    </source>
</evidence>
<protein>
    <submittedName>
        <fullName evidence="2">1333_t:CDS:1</fullName>
    </submittedName>
</protein>